<evidence type="ECO:0008006" key="4">
    <source>
        <dbReference type="Google" id="ProtNLM"/>
    </source>
</evidence>
<dbReference type="RefSeq" id="WP_108737078.1">
    <property type="nucleotide sequence ID" value="NZ_CP020919.1"/>
</dbReference>
<name>A0A2S1LP61_9FLAO</name>
<protein>
    <recommendedName>
        <fullName evidence="4">DUF2963 domain-containing protein</fullName>
    </recommendedName>
</protein>
<keyword evidence="3" id="KW-1185">Reference proteome</keyword>
<evidence type="ECO:0000256" key="1">
    <source>
        <dbReference type="SAM" id="SignalP"/>
    </source>
</evidence>
<organism evidence="2 3">
    <name type="scientific">Flavobacterium kingsejongi</name>
    <dbReference type="NCBI Taxonomy" id="1678728"/>
    <lineage>
        <taxon>Bacteria</taxon>
        <taxon>Pseudomonadati</taxon>
        <taxon>Bacteroidota</taxon>
        <taxon>Flavobacteriia</taxon>
        <taxon>Flavobacteriales</taxon>
        <taxon>Flavobacteriaceae</taxon>
        <taxon>Flavobacterium</taxon>
    </lineage>
</organism>
<accession>A0A2S1LP61</accession>
<dbReference type="OrthoDB" id="663643at2"/>
<feature type="signal peptide" evidence="1">
    <location>
        <begin position="1"/>
        <end position="21"/>
    </location>
</feature>
<proteinExistence type="predicted"/>
<evidence type="ECO:0000313" key="2">
    <source>
        <dbReference type="EMBL" id="AWG25488.1"/>
    </source>
</evidence>
<keyword evidence="1" id="KW-0732">Signal</keyword>
<sequence>MAYPKFLLLLFLFALSPTVGAQTKAQDLLAIKKEYQAIAADKSLKKVTLDNSAFLDTPTDGGRELSGYYKKGQLRKIVATIGLSNGMTQIEYYFKDGQLIFVYEVFNAYDYTESKGTFDYTKTSRTFEGRYYFKENHLGDLSTTGHNRFEDDALDPEKILLQEANTYSRLLKAKKK</sequence>
<gene>
    <name evidence="2" type="ORF">FK004_09685</name>
</gene>
<dbReference type="KEGG" id="fki:FK004_09685"/>
<dbReference type="EMBL" id="CP020919">
    <property type="protein sequence ID" value="AWG25488.1"/>
    <property type="molecule type" value="Genomic_DNA"/>
</dbReference>
<evidence type="ECO:0000313" key="3">
    <source>
        <dbReference type="Proteomes" id="UP000244677"/>
    </source>
</evidence>
<feature type="chain" id="PRO_5015684520" description="DUF2963 domain-containing protein" evidence="1">
    <location>
        <begin position="22"/>
        <end position="176"/>
    </location>
</feature>
<dbReference type="AlphaFoldDB" id="A0A2S1LP61"/>
<reference evidence="2 3" key="1">
    <citation type="submission" date="2017-04" db="EMBL/GenBank/DDBJ databases">
        <title>Complete genome sequence of Flavobacterium kingsejong AJ004.</title>
        <authorList>
            <person name="Lee P.C."/>
        </authorList>
    </citation>
    <scope>NUCLEOTIDE SEQUENCE [LARGE SCALE GENOMIC DNA]</scope>
    <source>
        <strain evidence="2 3">AJ004</strain>
    </source>
</reference>
<dbReference type="Proteomes" id="UP000244677">
    <property type="component" value="Chromosome"/>
</dbReference>